<accession>A0AAN8FLB4</accession>
<keyword evidence="1" id="KW-0812">Transmembrane</keyword>
<sequence>ILFIFSESDPQMIREYLSINKPNYNLTDFIITGNHMIKSPLTSVTLATIVLPMFPIYVVVIYFYKKVQGVLSDRSVNMRESTVRGHQRLMR</sequence>
<comment type="caution">
    <text evidence="2">The sequence shown here is derived from an EMBL/GenBank/DDBJ whole genome shotgun (WGS) entry which is preliminary data.</text>
</comment>
<organism evidence="2 3">
    <name type="scientific">Trichostrongylus colubriformis</name>
    <name type="common">Black scour worm</name>
    <dbReference type="NCBI Taxonomy" id="6319"/>
    <lineage>
        <taxon>Eukaryota</taxon>
        <taxon>Metazoa</taxon>
        <taxon>Ecdysozoa</taxon>
        <taxon>Nematoda</taxon>
        <taxon>Chromadorea</taxon>
        <taxon>Rhabditida</taxon>
        <taxon>Rhabditina</taxon>
        <taxon>Rhabditomorpha</taxon>
        <taxon>Strongyloidea</taxon>
        <taxon>Trichostrongylidae</taxon>
        <taxon>Trichostrongylus</taxon>
    </lineage>
</organism>
<protein>
    <submittedName>
        <fullName evidence="2">Uncharacterized protein</fullName>
    </submittedName>
</protein>
<dbReference type="AlphaFoldDB" id="A0AAN8FLB4"/>
<evidence type="ECO:0000256" key="1">
    <source>
        <dbReference type="SAM" id="Phobius"/>
    </source>
</evidence>
<gene>
    <name evidence="2" type="ORF">GCK32_013517</name>
</gene>
<feature type="transmembrane region" description="Helical" evidence="1">
    <location>
        <begin position="44"/>
        <end position="64"/>
    </location>
</feature>
<dbReference type="Pfam" id="PF10317">
    <property type="entry name" value="7TM_GPCR_Srd"/>
    <property type="match status" value="1"/>
</dbReference>
<name>A0AAN8FLB4_TRICO</name>
<keyword evidence="3" id="KW-1185">Reference proteome</keyword>
<keyword evidence="1" id="KW-0472">Membrane</keyword>
<keyword evidence="1" id="KW-1133">Transmembrane helix</keyword>
<dbReference type="Proteomes" id="UP001331761">
    <property type="component" value="Unassembled WGS sequence"/>
</dbReference>
<evidence type="ECO:0000313" key="2">
    <source>
        <dbReference type="EMBL" id="KAK5980857.1"/>
    </source>
</evidence>
<dbReference type="EMBL" id="WIXE01006920">
    <property type="protein sequence ID" value="KAK5980857.1"/>
    <property type="molecule type" value="Genomic_DNA"/>
</dbReference>
<proteinExistence type="predicted"/>
<feature type="non-terminal residue" evidence="2">
    <location>
        <position position="1"/>
    </location>
</feature>
<reference evidence="2 3" key="1">
    <citation type="submission" date="2019-10" db="EMBL/GenBank/DDBJ databases">
        <title>Assembly and Annotation for the nematode Trichostrongylus colubriformis.</title>
        <authorList>
            <person name="Martin J."/>
        </authorList>
    </citation>
    <scope>NUCLEOTIDE SEQUENCE [LARGE SCALE GENOMIC DNA]</scope>
    <source>
        <strain evidence="2">G859</strain>
        <tissue evidence="2">Whole worm</tissue>
    </source>
</reference>
<dbReference type="InterPro" id="IPR019421">
    <property type="entry name" value="7TM_GPCR_serpentine_rcpt_Srd"/>
</dbReference>
<evidence type="ECO:0000313" key="3">
    <source>
        <dbReference type="Proteomes" id="UP001331761"/>
    </source>
</evidence>
<feature type="non-terminal residue" evidence="2">
    <location>
        <position position="91"/>
    </location>
</feature>